<dbReference type="InterPro" id="IPR015890">
    <property type="entry name" value="Chorismate_C"/>
</dbReference>
<dbReference type="PANTHER" id="PTHR42839:SF2">
    <property type="entry name" value="ISOCHORISMATE SYNTHASE ENTC"/>
    <property type="match status" value="1"/>
</dbReference>
<reference evidence="2 3" key="1">
    <citation type="submission" date="2019-08" db="EMBL/GenBank/DDBJ databases">
        <title>Genomes of Antarctic Bizionia species.</title>
        <authorList>
            <person name="Bowman J.P."/>
        </authorList>
    </citation>
    <scope>NUCLEOTIDE SEQUENCE [LARGE SCALE GENOMIC DNA]</scope>
    <source>
        <strain evidence="2 3">HFD</strain>
    </source>
</reference>
<dbReference type="EMBL" id="VSKM01000009">
    <property type="protein sequence ID" value="TYB73076.1"/>
    <property type="molecule type" value="Genomic_DNA"/>
</dbReference>
<evidence type="ECO:0000313" key="2">
    <source>
        <dbReference type="EMBL" id="TYB73076.1"/>
    </source>
</evidence>
<name>A0A8H2QE54_9FLAO</name>
<comment type="caution">
    <text evidence="2">The sequence shown here is derived from an EMBL/GenBank/DDBJ whole genome shotgun (WGS) entry which is preliminary data.</text>
</comment>
<accession>A0A8H2QE54</accession>
<dbReference type="Gene3D" id="3.60.120.10">
    <property type="entry name" value="Anthranilate synthase"/>
    <property type="match status" value="1"/>
</dbReference>
<evidence type="ECO:0000313" key="3">
    <source>
        <dbReference type="Proteomes" id="UP000323324"/>
    </source>
</evidence>
<dbReference type="SUPFAM" id="SSF56322">
    <property type="entry name" value="ADC synthase"/>
    <property type="match status" value="1"/>
</dbReference>
<dbReference type="RefSeq" id="WP_148370183.1">
    <property type="nucleotide sequence ID" value="NZ_VSKM01000009.1"/>
</dbReference>
<dbReference type="Pfam" id="PF00425">
    <property type="entry name" value="Chorismate_bind"/>
    <property type="match status" value="1"/>
</dbReference>
<evidence type="ECO:0000259" key="1">
    <source>
        <dbReference type="Pfam" id="PF00425"/>
    </source>
</evidence>
<protein>
    <submittedName>
        <fullName evidence="2">Isochorismate synthase</fullName>
    </submittedName>
</protein>
<proteinExistence type="predicted"/>
<dbReference type="Proteomes" id="UP000323324">
    <property type="component" value="Unassembled WGS sequence"/>
</dbReference>
<gene>
    <name evidence="2" type="ORF">ES676_09990</name>
</gene>
<dbReference type="PANTHER" id="PTHR42839">
    <property type="entry name" value="ISOCHORISMATE SYNTHASE ENTC"/>
    <property type="match status" value="1"/>
</dbReference>
<dbReference type="InterPro" id="IPR005801">
    <property type="entry name" value="ADC_synthase"/>
</dbReference>
<sequence length="372" mass="41922">MTFSSLLNSAEVYFNDALPFVIYREPNATNVKGLFQNNDTVYNTIDYSERGFVFAPFDTIEKSILIPFDNSEFYAVPVAYAEVSLNTTISDSTTKIDKEVHINRVKKAIGAMQSGALQKVVISRKERVDVKAADFISIYKRLLNNYKTAFVYCWYHPKVGMWLGATPETLLKTQGNRFTTMSLAGTQKYEGTEAVEWQAKEKEEQHIVTQFITSNLEAVSNNLKVSELQTVRAGGVLHLKTEISGSANTRFLDLHAVLNALHPTPAVCGVPKLLAKRFILDNENYNREFYAGFLGELNYQEKTNRNPKLRNVENSAYGTVKTVSNVYVNLRCIQLKESEGFIYVGGGITARSNPELEWEETINKSKTIKNSL</sequence>
<keyword evidence="3" id="KW-1185">Reference proteome</keyword>
<dbReference type="AlphaFoldDB" id="A0A8H2QE54"/>
<feature type="domain" description="Chorismate-utilising enzyme C-terminal" evidence="1">
    <location>
        <begin position="98"/>
        <end position="364"/>
    </location>
</feature>
<organism evidence="2 3">
    <name type="scientific">Bizionia saleffrena</name>
    <dbReference type="NCBI Taxonomy" id="291189"/>
    <lineage>
        <taxon>Bacteria</taxon>
        <taxon>Pseudomonadati</taxon>
        <taxon>Bacteroidota</taxon>
        <taxon>Flavobacteriia</taxon>
        <taxon>Flavobacteriales</taxon>
        <taxon>Flavobacteriaceae</taxon>
        <taxon>Bizionia</taxon>
    </lineage>
</organism>